<organism evidence="1 2">
    <name type="scientific">Streptomyces turgidiscabies</name>
    <dbReference type="NCBI Taxonomy" id="85558"/>
    <lineage>
        <taxon>Bacteria</taxon>
        <taxon>Bacillati</taxon>
        <taxon>Actinomycetota</taxon>
        <taxon>Actinomycetes</taxon>
        <taxon>Kitasatosporales</taxon>
        <taxon>Streptomycetaceae</taxon>
        <taxon>Streptomyces</taxon>
    </lineage>
</organism>
<sequence length="64" mass="6871">MIYTATDNGNFALVKGSAPLTSAHHSDRGIRAKLLAVEAQGPEVLPQHTKFDLPASIRTCRIAL</sequence>
<reference evidence="1 2" key="1">
    <citation type="submission" date="2023-07" db="EMBL/GenBank/DDBJ databases">
        <title>Comparative genomics of wheat-associated soil bacteria to identify genetic determinants of phenazine resistance.</title>
        <authorList>
            <person name="Mouncey N."/>
        </authorList>
    </citation>
    <scope>NUCLEOTIDE SEQUENCE [LARGE SCALE GENOMIC DNA]</scope>
    <source>
        <strain evidence="1 2">W2I16</strain>
    </source>
</reference>
<protein>
    <submittedName>
        <fullName evidence="1">Uncharacterized protein</fullName>
    </submittedName>
</protein>
<dbReference type="EMBL" id="JAUSZS010000007">
    <property type="protein sequence ID" value="MDQ0935629.1"/>
    <property type="molecule type" value="Genomic_DNA"/>
</dbReference>
<gene>
    <name evidence="1" type="ORF">QFZ49_005601</name>
</gene>
<comment type="caution">
    <text evidence="1">The sequence shown here is derived from an EMBL/GenBank/DDBJ whole genome shotgun (WGS) entry which is preliminary data.</text>
</comment>
<evidence type="ECO:0000313" key="2">
    <source>
        <dbReference type="Proteomes" id="UP001223072"/>
    </source>
</evidence>
<name>A0ABU0RUG6_9ACTN</name>
<proteinExistence type="predicted"/>
<dbReference type="Proteomes" id="UP001223072">
    <property type="component" value="Unassembled WGS sequence"/>
</dbReference>
<evidence type="ECO:0000313" key="1">
    <source>
        <dbReference type="EMBL" id="MDQ0935629.1"/>
    </source>
</evidence>
<keyword evidence="2" id="KW-1185">Reference proteome</keyword>
<accession>A0ABU0RUG6</accession>